<name>A0A068VEK2_COFCA</name>
<dbReference type="Gramene" id="CDP18999">
    <property type="protein sequence ID" value="CDP18999"/>
    <property type="gene ID" value="GSCOC_T00001048001"/>
</dbReference>
<proteinExistence type="predicted"/>
<feature type="compositionally biased region" description="Basic and acidic residues" evidence="1">
    <location>
        <begin position="13"/>
        <end position="49"/>
    </location>
</feature>
<dbReference type="Proteomes" id="UP000295252">
    <property type="component" value="Chromosome III"/>
</dbReference>
<sequence>MIICFVGYCNRSGGREREREGEREREREERERERERESGRRGRESCILR</sequence>
<feature type="region of interest" description="Disordered" evidence="1">
    <location>
        <begin position="12"/>
        <end position="49"/>
    </location>
</feature>
<reference evidence="3" key="1">
    <citation type="journal article" date="2014" name="Science">
        <title>The coffee genome provides insight into the convergent evolution of caffeine biosynthesis.</title>
        <authorList>
            <person name="Denoeud F."/>
            <person name="Carretero-Paulet L."/>
            <person name="Dereeper A."/>
            <person name="Droc G."/>
            <person name="Guyot R."/>
            <person name="Pietrella M."/>
            <person name="Zheng C."/>
            <person name="Alberti A."/>
            <person name="Anthony F."/>
            <person name="Aprea G."/>
            <person name="Aury J.M."/>
            <person name="Bento P."/>
            <person name="Bernard M."/>
            <person name="Bocs S."/>
            <person name="Campa C."/>
            <person name="Cenci A."/>
            <person name="Combes M.C."/>
            <person name="Crouzillat D."/>
            <person name="Da Silva C."/>
            <person name="Daddiego L."/>
            <person name="De Bellis F."/>
            <person name="Dussert S."/>
            <person name="Garsmeur O."/>
            <person name="Gayraud T."/>
            <person name="Guignon V."/>
            <person name="Jahn K."/>
            <person name="Jamilloux V."/>
            <person name="Joet T."/>
            <person name="Labadie K."/>
            <person name="Lan T."/>
            <person name="Leclercq J."/>
            <person name="Lepelley M."/>
            <person name="Leroy T."/>
            <person name="Li L.T."/>
            <person name="Librado P."/>
            <person name="Lopez L."/>
            <person name="Munoz A."/>
            <person name="Noel B."/>
            <person name="Pallavicini A."/>
            <person name="Perrotta G."/>
            <person name="Poncet V."/>
            <person name="Pot D."/>
            <person name="Priyono X."/>
            <person name="Rigoreau M."/>
            <person name="Rouard M."/>
            <person name="Rozas J."/>
            <person name="Tranchant-Dubreuil C."/>
            <person name="VanBuren R."/>
            <person name="Zhang Q."/>
            <person name="Andrade A.C."/>
            <person name="Argout X."/>
            <person name="Bertrand B."/>
            <person name="de Kochko A."/>
            <person name="Graziosi G."/>
            <person name="Henry R.J."/>
            <person name="Jayarama X."/>
            <person name="Ming R."/>
            <person name="Nagai C."/>
            <person name="Rounsley S."/>
            <person name="Sankoff D."/>
            <person name="Giuliano G."/>
            <person name="Albert V.A."/>
            <person name="Wincker P."/>
            <person name="Lashermes P."/>
        </authorList>
    </citation>
    <scope>NUCLEOTIDE SEQUENCE [LARGE SCALE GENOMIC DNA]</scope>
    <source>
        <strain evidence="3">cv. DH200-94</strain>
    </source>
</reference>
<dbReference type="EMBL" id="HG739407">
    <property type="protein sequence ID" value="CDP18999.1"/>
    <property type="molecule type" value="Genomic_DNA"/>
</dbReference>
<dbReference type="InParanoid" id="A0A068VEK2"/>
<protein>
    <submittedName>
        <fullName evidence="2">Uncharacterized protein</fullName>
    </submittedName>
</protein>
<evidence type="ECO:0000313" key="3">
    <source>
        <dbReference type="Proteomes" id="UP000295252"/>
    </source>
</evidence>
<evidence type="ECO:0000313" key="2">
    <source>
        <dbReference type="EMBL" id="CDP18999.1"/>
    </source>
</evidence>
<accession>A0A068VEK2</accession>
<evidence type="ECO:0000256" key="1">
    <source>
        <dbReference type="SAM" id="MobiDB-lite"/>
    </source>
</evidence>
<dbReference type="AlphaFoldDB" id="A0A068VEK2"/>
<keyword evidence="3" id="KW-1185">Reference proteome</keyword>
<gene>
    <name evidence="2" type="ORF">GSCOC_T00001048001</name>
</gene>
<organism evidence="2 3">
    <name type="scientific">Coffea canephora</name>
    <name type="common">Robusta coffee</name>
    <dbReference type="NCBI Taxonomy" id="49390"/>
    <lineage>
        <taxon>Eukaryota</taxon>
        <taxon>Viridiplantae</taxon>
        <taxon>Streptophyta</taxon>
        <taxon>Embryophyta</taxon>
        <taxon>Tracheophyta</taxon>
        <taxon>Spermatophyta</taxon>
        <taxon>Magnoliopsida</taxon>
        <taxon>eudicotyledons</taxon>
        <taxon>Gunneridae</taxon>
        <taxon>Pentapetalae</taxon>
        <taxon>asterids</taxon>
        <taxon>lamiids</taxon>
        <taxon>Gentianales</taxon>
        <taxon>Rubiaceae</taxon>
        <taxon>Ixoroideae</taxon>
        <taxon>Gardenieae complex</taxon>
        <taxon>Bertiereae - Coffeeae clade</taxon>
        <taxon>Coffeeae</taxon>
        <taxon>Coffea</taxon>
    </lineage>
</organism>